<evidence type="ECO:0000313" key="8">
    <source>
        <dbReference type="Proteomes" id="UP000470302"/>
    </source>
</evidence>
<dbReference type="InterPro" id="IPR045229">
    <property type="entry name" value="TPP_enz"/>
</dbReference>
<keyword evidence="2 3" id="KW-0786">Thiamine pyrophosphate</keyword>
<dbReference type="Pfam" id="PF00205">
    <property type="entry name" value="TPP_enzyme_M"/>
    <property type="match status" value="1"/>
</dbReference>
<feature type="domain" description="Thiamine pyrophosphate enzyme TPP-binding" evidence="5">
    <location>
        <begin position="390"/>
        <end position="539"/>
    </location>
</feature>
<sequence length="565" mass="60156">MTQPSRTGGQILVDALKIHGVDTAFGVPGESYLDVLDALHDSDIRFIINRQEGGAAFMADAYGKMTGKPGICFVTRGPGATNASIGVHTAFQDSTPMILFIGQVGNDFVDREAFQEIDYRRMYGQMAKWVAQIDRADRVPEYIARAFQIATSGRPGPVVLALPEDMLTAVASVADTRRYQPVQASPSAAQIAQVRALLAGAKKPLVLLGGGGWNAQACADLQAFAEANHLPVACAFRFQDLLDNAHPNYIGDVGIGINPKLAARVREADVILAIGPRLGEMTTGGYALIAAPLPAQRLIHVHADAEELGSVYQAELMINSGMPQMTAMLAAMAPVDASAWQGTVAEAKADLAAWQRQPPIFQDGSAPLDLWQVVQQIDKIAPHDTIITNGAGNYATWAHRFHSYGGMRTQLAPTSGAMGYSVPSGVAAKIIAPARTVITFAGDGEYMMNGQELATAVQYRAGVVIIVFNNGMFGTIRMHQELHYPGRVSGTQLHNPDFAALAVAYGGHGEVVNTTAEFAPALERALAYANGEQLPAVIELRYDGNLITPGATLETIRKNALAAKA</sequence>
<dbReference type="Gene3D" id="3.40.50.1220">
    <property type="entry name" value="TPP-binding domain"/>
    <property type="match status" value="1"/>
</dbReference>
<comment type="caution">
    <text evidence="7">The sequence shown here is derived from an EMBL/GenBank/DDBJ whole genome shotgun (WGS) entry which is preliminary data.</text>
</comment>
<evidence type="ECO:0000256" key="2">
    <source>
        <dbReference type="ARBA" id="ARBA00023052"/>
    </source>
</evidence>
<accession>A0A845G4F7</accession>
<organism evidence="7 8">
    <name type="scientific">Duganella vulcania</name>
    <dbReference type="NCBI Taxonomy" id="2692166"/>
    <lineage>
        <taxon>Bacteria</taxon>
        <taxon>Pseudomonadati</taxon>
        <taxon>Pseudomonadota</taxon>
        <taxon>Betaproteobacteria</taxon>
        <taxon>Burkholderiales</taxon>
        <taxon>Oxalobacteraceae</taxon>
        <taxon>Telluria group</taxon>
        <taxon>Duganella</taxon>
    </lineage>
</organism>
<dbReference type="GO" id="GO:0000287">
    <property type="term" value="F:magnesium ion binding"/>
    <property type="evidence" value="ECO:0007669"/>
    <property type="project" value="InterPro"/>
</dbReference>
<evidence type="ECO:0000259" key="6">
    <source>
        <dbReference type="Pfam" id="PF02776"/>
    </source>
</evidence>
<dbReference type="GO" id="GO:0009099">
    <property type="term" value="P:L-valine biosynthetic process"/>
    <property type="evidence" value="ECO:0007669"/>
    <property type="project" value="TreeGrafter"/>
</dbReference>
<dbReference type="SUPFAM" id="SSF52518">
    <property type="entry name" value="Thiamin diphosphate-binding fold (THDP-binding)"/>
    <property type="match status" value="2"/>
</dbReference>
<dbReference type="EMBL" id="WWCW01000033">
    <property type="protein sequence ID" value="MYM87867.1"/>
    <property type="molecule type" value="Genomic_DNA"/>
</dbReference>
<dbReference type="CDD" id="cd00568">
    <property type="entry name" value="TPP_enzymes"/>
    <property type="match status" value="1"/>
</dbReference>
<dbReference type="FunFam" id="3.40.50.970:FF:000007">
    <property type="entry name" value="Acetolactate synthase"/>
    <property type="match status" value="1"/>
</dbReference>
<protein>
    <submittedName>
        <fullName evidence="7">Thiamine pyrophosphate-binding protein</fullName>
    </submittedName>
</protein>
<dbReference type="Gene3D" id="3.40.50.970">
    <property type="match status" value="2"/>
</dbReference>
<gene>
    <name evidence="7" type="ORF">GTP91_11835</name>
</gene>
<dbReference type="InterPro" id="IPR011766">
    <property type="entry name" value="TPP_enzyme_TPP-bd"/>
</dbReference>
<dbReference type="InterPro" id="IPR029061">
    <property type="entry name" value="THDP-binding"/>
</dbReference>
<dbReference type="Proteomes" id="UP000470302">
    <property type="component" value="Unassembled WGS sequence"/>
</dbReference>
<dbReference type="InterPro" id="IPR012001">
    <property type="entry name" value="Thiamin_PyroP_enz_TPP-bd_dom"/>
</dbReference>
<dbReference type="InterPro" id="IPR029035">
    <property type="entry name" value="DHS-like_NAD/FAD-binding_dom"/>
</dbReference>
<feature type="domain" description="Thiamine pyrophosphate enzyme central" evidence="4">
    <location>
        <begin position="191"/>
        <end position="320"/>
    </location>
</feature>
<name>A0A845G4F7_9BURK</name>
<evidence type="ECO:0000259" key="4">
    <source>
        <dbReference type="Pfam" id="PF00205"/>
    </source>
</evidence>
<dbReference type="GO" id="GO:0050660">
    <property type="term" value="F:flavin adenine dinucleotide binding"/>
    <property type="evidence" value="ECO:0007669"/>
    <property type="project" value="TreeGrafter"/>
</dbReference>
<proteinExistence type="inferred from homology"/>
<evidence type="ECO:0000256" key="1">
    <source>
        <dbReference type="ARBA" id="ARBA00007812"/>
    </source>
</evidence>
<dbReference type="Pfam" id="PF02775">
    <property type="entry name" value="TPP_enzyme_C"/>
    <property type="match status" value="1"/>
</dbReference>
<dbReference type="GO" id="GO:0030976">
    <property type="term" value="F:thiamine pyrophosphate binding"/>
    <property type="evidence" value="ECO:0007669"/>
    <property type="project" value="InterPro"/>
</dbReference>
<dbReference type="GO" id="GO:0005948">
    <property type="term" value="C:acetolactate synthase complex"/>
    <property type="evidence" value="ECO:0007669"/>
    <property type="project" value="TreeGrafter"/>
</dbReference>
<dbReference type="PANTHER" id="PTHR18968:SF120">
    <property type="entry name" value="ACETOLACTATE SYNTHASE LARGE SUBUNIT"/>
    <property type="match status" value="1"/>
</dbReference>
<dbReference type="CDD" id="cd07035">
    <property type="entry name" value="TPP_PYR_POX_like"/>
    <property type="match status" value="1"/>
</dbReference>
<dbReference type="PANTHER" id="PTHR18968">
    <property type="entry name" value="THIAMINE PYROPHOSPHATE ENZYMES"/>
    <property type="match status" value="1"/>
</dbReference>
<dbReference type="AlphaFoldDB" id="A0A845G4F7"/>
<feature type="domain" description="Thiamine pyrophosphate enzyme N-terminal TPP-binding" evidence="6">
    <location>
        <begin position="6"/>
        <end position="119"/>
    </location>
</feature>
<evidence type="ECO:0000256" key="3">
    <source>
        <dbReference type="RuleBase" id="RU362132"/>
    </source>
</evidence>
<evidence type="ECO:0000259" key="5">
    <source>
        <dbReference type="Pfam" id="PF02775"/>
    </source>
</evidence>
<dbReference type="GO" id="GO:0009097">
    <property type="term" value="P:isoleucine biosynthetic process"/>
    <property type="evidence" value="ECO:0007669"/>
    <property type="project" value="TreeGrafter"/>
</dbReference>
<evidence type="ECO:0000313" key="7">
    <source>
        <dbReference type="EMBL" id="MYM87867.1"/>
    </source>
</evidence>
<dbReference type="SUPFAM" id="SSF52467">
    <property type="entry name" value="DHS-like NAD/FAD-binding domain"/>
    <property type="match status" value="1"/>
</dbReference>
<dbReference type="NCBIfam" id="NF006052">
    <property type="entry name" value="PRK08199.1"/>
    <property type="match status" value="1"/>
</dbReference>
<dbReference type="Pfam" id="PF02776">
    <property type="entry name" value="TPP_enzyme_N"/>
    <property type="match status" value="1"/>
</dbReference>
<dbReference type="InterPro" id="IPR012000">
    <property type="entry name" value="Thiamin_PyroP_enz_cen_dom"/>
</dbReference>
<comment type="similarity">
    <text evidence="1 3">Belongs to the TPP enzyme family.</text>
</comment>
<dbReference type="RefSeq" id="WP_161096970.1">
    <property type="nucleotide sequence ID" value="NZ_WWCW01000033.1"/>
</dbReference>
<dbReference type="GO" id="GO:0003984">
    <property type="term" value="F:acetolactate synthase activity"/>
    <property type="evidence" value="ECO:0007669"/>
    <property type="project" value="TreeGrafter"/>
</dbReference>
<reference evidence="7 8" key="1">
    <citation type="submission" date="2020-01" db="EMBL/GenBank/DDBJ databases">
        <title>Novel species isolated from a subtropical stream in China.</title>
        <authorList>
            <person name="Lu H."/>
        </authorList>
    </citation>
    <scope>NUCLEOTIDE SEQUENCE [LARGE SCALE GENOMIC DNA]</scope>
    <source>
        <strain evidence="7 8">FT82W</strain>
    </source>
</reference>